<name>A0ABQ4SVG3_9HYPH</name>
<protein>
    <recommendedName>
        <fullName evidence="2">DUF2059 domain-containing protein</fullName>
    </recommendedName>
</protein>
<feature type="chain" id="PRO_5046576153" description="DUF2059 domain-containing protein" evidence="1">
    <location>
        <begin position="23"/>
        <end position="140"/>
    </location>
</feature>
<feature type="domain" description="DUF2059" evidence="2">
    <location>
        <begin position="96"/>
        <end position="138"/>
    </location>
</feature>
<dbReference type="Proteomes" id="UP001055102">
    <property type="component" value="Unassembled WGS sequence"/>
</dbReference>
<comment type="caution">
    <text evidence="3">The sequence shown here is derived from an EMBL/GenBank/DDBJ whole genome shotgun (WGS) entry which is preliminary data.</text>
</comment>
<evidence type="ECO:0000256" key="1">
    <source>
        <dbReference type="SAM" id="SignalP"/>
    </source>
</evidence>
<accession>A0ABQ4SVG3</accession>
<evidence type="ECO:0000313" key="3">
    <source>
        <dbReference type="EMBL" id="GJE07092.1"/>
    </source>
</evidence>
<keyword evidence="1" id="KW-0732">Signal</keyword>
<sequence length="140" mass="14609">MRFLQAVAGACFSLSLAGAAMAQTASPPAGSAPDAATLKVAREAVSQMQGGRAATLNAMAAPMTAMMQQMVVKEPDRAQVLVKDVVMPILTSRYDELLDIQARSYASVLGKDDLQAIGAFYASPAGKRLAAAQPQLAQLR</sequence>
<keyword evidence="4" id="KW-1185">Reference proteome</keyword>
<dbReference type="InterPro" id="IPR018637">
    <property type="entry name" value="DUF2059"/>
</dbReference>
<dbReference type="EMBL" id="BPQR01000040">
    <property type="protein sequence ID" value="GJE07092.1"/>
    <property type="molecule type" value="Genomic_DNA"/>
</dbReference>
<reference evidence="3" key="1">
    <citation type="journal article" date="2021" name="Front. Microbiol.">
        <title>Comprehensive Comparative Genomics and Phenotyping of Methylobacterium Species.</title>
        <authorList>
            <person name="Alessa O."/>
            <person name="Ogura Y."/>
            <person name="Fujitani Y."/>
            <person name="Takami H."/>
            <person name="Hayashi T."/>
            <person name="Sahin N."/>
            <person name="Tani A."/>
        </authorList>
    </citation>
    <scope>NUCLEOTIDE SEQUENCE</scope>
    <source>
        <strain evidence="3">LMG 23639</strain>
    </source>
</reference>
<dbReference type="Pfam" id="PF09832">
    <property type="entry name" value="DUF2059"/>
    <property type="match status" value="1"/>
</dbReference>
<gene>
    <name evidence="3" type="ORF">AOPFMNJM_2416</name>
</gene>
<evidence type="ECO:0000313" key="4">
    <source>
        <dbReference type="Proteomes" id="UP001055102"/>
    </source>
</evidence>
<proteinExistence type="predicted"/>
<feature type="signal peptide" evidence="1">
    <location>
        <begin position="1"/>
        <end position="22"/>
    </location>
</feature>
<organism evidence="3 4">
    <name type="scientific">Methylobacterium jeotgali</name>
    <dbReference type="NCBI Taxonomy" id="381630"/>
    <lineage>
        <taxon>Bacteria</taxon>
        <taxon>Pseudomonadati</taxon>
        <taxon>Pseudomonadota</taxon>
        <taxon>Alphaproteobacteria</taxon>
        <taxon>Hyphomicrobiales</taxon>
        <taxon>Methylobacteriaceae</taxon>
        <taxon>Methylobacterium</taxon>
    </lineage>
</organism>
<evidence type="ECO:0000259" key="2">
    <source>
        <dbReference type="Pfam" id="PF09832"/>
    </source>
</evidence>
<reference evidence="3" key="2">
    <citation type="submission" date="2021-08" db="EMBL/GenBank/DDBJ databases">
        <authorList>
            <person name="Tani A."/>
            <person name="Ola A."/>
            <person name="Ogura Y."/>
            <person name="Katsura K."/>
            <person name="Hayashi T."/>
        </authorList>
    </citation>
    <scope>NUCLEOTIDE SEQUENCE</scope>
    <source>
        <strain evidence="3">LMG 23639</strain>
    </source>
</reference>